<evidence type="ECO:0000313" key="3">
    <source>
        <dbReference type="Proteomes" id="UP000236447"/>
    </source>
</evidence>
<feature type="compositionally biased region" description="Polar residues" evidence="1">
    <location>
        <begin position="1"/>
        <end position="10"/>
    </location>
</feature>
<evidence type="ECO:0000313" key="2">
    <source>
        <dbReference type="EMBL" id="AUQ97974.1"/>
    </source>
</evidence>
<proteinExistence type="predicted"/>
<sequence>MSIVAQSHTTDAAPLGAPYNPANRSAANASTSDIGDVDFSQFYEQLLADLDSDGDRQISDQEWATYRAGKAARGEFVAAPGPSDTGDGPQLVDSRALTETLFRKALMEDLADQ</sequence>
<reference evidence="2 3" key="2">
    <citation type="journal article" date="2017" name="Genome Biol. Evol.">
        <title>Trajectories and Drivers of Genome Evolution in Surface-Associated Marine Phaeobacter.</title>
        <authorList>
            <person name="Freese H.M."/>
            <person name="Sikorski J."/>
            <person name="Bunk B."/>
            <person name="Scheuner C."/>
            <person name="Meier-Kolthoff J.P."/>
            <person name="Sproer C."/>
            <person name="Gram L."/>
            <person name="Overmann J."/>
        </authorList>
    </citation>
    <scope>NUCLEOTIDE SEQUENCE [LARGE SCALE GENOMIC DNA]</scope>
    <source>
        <strain evidence="2 3">P88</strain>
    </source>
</reference>
<reference evidence="2 3" key="1">
    <citation type="journal article" date="2017" name="Front. Microbiol.">
        <title>Phaeobacter piscinae sp. nov., a species of the Roseobacter group and potential aquaculture probiont.</title>
        <authorList>
            <person name="Sonnenschein E.C."/>
            <person name="Phippen C.B.W."/>
            <person name="Nielsen K.F."/>
            <person name="Mateiu R.V."/>
            <person name="Melchiorsen J."/>
            <person name="Gram L."/>
            <person name="Overmann J."/>
            <person name="Freese H.M."/>
        </authorList>
    </citation>
    <scope>NUCLEOTIDE SEQUENCE [LARGE SCALE GENOMIC DNA]</scope>
    <source>
        <strain evidence="2 3">P88</strain>
    </source>
</reference>
<feature type="region of interest" description="Disordered" evidence="1">
    <location>
        <begin position="1"/>
        <end position="29"/>
    </location>
</feature>
<organism evidence="2 3">
    <name type="scientific">Phaeobacter inhibens</name>
    <dbReference type="NCBI Taxonomy" id="221822"/>
    <lineage>
        <taxon>Bacteria</taxon>
        <taxon>Pseudomonadati</taxon>
        <taxon>Pseudomonadota</taxon>
        <taxon>Alphaproteobacteria</taxon>
        <taxon>Rhodobacterales</taxon>
        <taxon>Roseobacteraceae</taxon>
        <taxon>Phaeobacter</taxon>
    </lineage>
</organism>
<dbReference type="EMBL" id="CP010725">
    <property type="protein sequence ID" value="AUQ97974.1"/>
    <property type="molecule type" value="Genomic_DNA"/>
</dbReference>
<dbReference type="InterPro" id="IPR018247">
    <property type="entry name" value="EF_Hand_1_Ca_BS"/>
</dbReference>
<evidence type="ECO:0000256" key="1">
    <source>
        <dbReference type="SAM" id="MobiDB-lite"/>
    </source>
</evidence>
<accession>A0A2I7KW13</accession>
<dbReference type="RefSeq" id="WP_014879223.1">
    <property type="nucleotide sequence ID" value="NZ_CBCSDS010000002.1"/>
</dbReference>
<protein>
    <submittedName>
        <fullName evidence="2">Uncharacterized protein</fullName>
    </submittedName>
</protein>
<dbReference type="GeneID" id="57287406"/>
<dbReference type="AlphaFoldDB" id="A0A2I7KW13"/>
<dbReference type="Proteomes" id="UP000236447">
    <property type="component" value="Chromosome"/>
</dbReference>
<dbReference type="PROSITE" id="PS00018">
    <property type="entry name" value="EF_HAND_1"/>
    <property type="match status" value="1"/>
</dbReference>
<gene>
    <name evidence="2" type="ORF">PhaeoP88_00577</name>
</gene>
<name>A0A2I7KW13_9RHOB</name>